<sequence>METEINEIEIDIALEQRADYITSKELKDGTATSDFFDEIISTLLKKQTTLIVGPRGCGKTHMMRYASILCKDDVKKPLAIYVSFNRYYRLEPMLISRANAINLFHTWVLSRIIVAAHETLAEQDEVFSEDELQEALEYIDISDLQNLIAKLERSLPLTQDELDLANSITLHTTKKIIDNHTSLGNRPRAILLLDDAALTLTPEYMAEFFEIFRSIKSPYISPKASVYPGTTEYGARFHPTQEGGFEHVWLSVSSPHYIETMLSIAAHRIPDFSSIPDEIRQYLAYAAFGIPRAYLHMIMEFQRKKFSTVQQGLNRIVQSHTEARIEEFLTLAIKAPKLKTIIEQGNALFSKLVLLLKEFNDKLAPSGTKQLLIGITGIKDQPMVERMFNLLIEAGLLYPVAEKVSHGEDRKYDRYTPHIAALLHERAFSAKARGWSARIVVDKINQKTSRQPLRRSVSSLFSSEELSSLKFDLPACSTCGKERITATQKYCHHCGAELLDSSTFETCMSLPLHEVPGLTKWTVAKLKQELPRFKTIGDLLSVQDPGTELRKIHRVGQARAEKIIRLVTSFVDEFLQ</sequence>
<accession>A0ABD7K2E1</accession>
<gene>
    <name evidence="1" type="ORF">DY940_16700</name>
</gene>
<comment type="caution">
    <text evidence="1">The sequence shown here is derived from an EMBL/GenBank/DDBJ whole genome shotgun (WGS) entry which is preliminary data.</text>
</comment>
<dbReference type="Pfam" id="PF24389">
    <property type="entry name" value="ORC-CDC6-like"/>
    <property type="match status" value="1"/>
</dbReference>
<dbReference type="EMBL" id="RXTL01000021">
    <property type="protein sequence ID" value="RTS45191.1"/>
    <property type="molecule type" value="Genomic_DNA"/>
</dbReference>
<organism evidence="1 2">
    <name type="scientific">Pseudomonas aeruginosa</name>
    <dbReference type="NCBI Taxonomy" id="287"/>
    <lineage>
        <taxon>Bacteria</taxon>
        <taxon>Pseudomonadati</taxon>
        <taxon>Pseudomonadota</taxon>
        <taxon>Gammaproteobacteria</taxon>
        <taxon>Pseudomonadales</taxon>
        <taxon>Pseudomonadaceae</taxon>
        <taxon>Pseudomonas</taxon>
    </lineage>
</organism>
<dbReference type="InterPro" id="IPR056955">
    <property type="entry name" value="ORC-CDC6-like"/>
</dbReference>
<dbReference type="AlphaFoldDB" id="A0ABD7K2E1"/>
<evidence type="ECO:0000313" key="1">
    <source>
        <dbReference type="EMBL" id="RTS45191.1"/>
    </source>
</evidence>
<reference evidence="1 2" key="1">
    <citation type="submission" date="2018-12" db="EMBL/GenBank/DDBJ databases">
        <title>Pseudomonas aeruginosa Diversity Panel.</title>
        <authorList>
            <person name="Snesrud E."/>
            <person name="Mcgann P."/>
        </authorList>
    </citation>
    <scope>NUCLEOTIDE SEQUENCE [LARGE SCALE GENOMIC DNA]</scope>
    <source>
        <strain evidence="1 2">MRSN6241</strain>
    </source>
</reference>
<dbReference type="SUPFAM" id="SSF52540">
    <property type="entry name" value="P-loop containing nucleoside triphosphate hydrolases"/>
    <property type="match status" value="1"/>
</dbReference>
<evidence type="ECO:0000313" key="2">
    <source>
        <dbReference type="Proteomes" id="UP000276985"/>
    </source>
</evidence>
<dbReference type="Proteomes" id="UP000276985">
    <property type="component" value="Unassembled WGS sequence"/>
</dbReference>
<dbReference type="Gene3D" id="3.40.50.300">
    <property type="entry name" value="P-loop containing nucleotide triphosphate hydrolases"/>
    <property type="match status" value="1"/>
</dbReference>
<name>A0ABD7K2E1_PSEAI</name>
<proteinExistence type="predicted"/>
<dbReference type="RefSeq" id="WP_003152851.1">
    <property type="nucleotide sequence ID" value="NZ_CP008869.2"/>
</dbReference>
<protein>
    <submittedName>
        <fullName evidence="1">Zinc ribbon domain-containing protein</fullName>
    </submittedName>
</protein>
<dbReference type="InterPro" id="IPR027417">
    <property type="entry name" value="P-loop_NTPase"/>
</dbReference>